<sequence>MPYKSFSKKTAYFYLIISFLGFLFFRFYIKSDITMSLLICGPCFIVGVLSLVNKKNKFKGVKSS</sequence>
<reference evidence="2 3" key="1">
    <citation type="submission" date="2021-01" db="EMBL/GenBank/DDBJ databases">
        <title>Genomic Encyclopedia of Type Strains, Phase IV (KMG-IV): sequencing the most valuable type-strain genomes for metagenomic binning, comparative biology and taxonomic classification.</title>
        <authorList>
            <person name="Goeker M."/>
        </authorList>
    </citation>
    <scope>NUCLEOTIDE SEQUENCE [LARGE SCALE GENOMIC DNA]</scope>
    <source>
        <strain evidence="2 3">DSM 28236</strain>
    </source>
</reference>
<name>A0ABS2Q0W9_9BACL</name>
<feature type="transmembrane region" description="Helical" evidence="1">
    <location>
        <begin position="35"/>
        <end position="52"/>
    </location>
</feature>
<evidence type="ECO:0000313" key="3">
    <source>
        <dbReference type="Proteomes" id="UP000808914"/>
    </source>
</evidence>
<dbReference type="Proteomes" id="UP000808914">
    <property type="component" value="Unassembled WGS sequence"/>
</dbReference>
<gene>
    <name evidence="2" type="ORF">JOD45_002160</name>
</gene>
<keyword evidence="1" id="KW-0812">Transmembrane</keyword>
<accession>A0ABS2Q0W9</accession>
<feature type="transmembrane region" description="Helical" evidence="1">
    <location>
        <begin position="12"/>
        <end position="29"/>
    </location>
</feature>
<keyword evidence="3" id="KW-1185">Reference proteome</keyword>
<comment type="caution">
    <text evidence="2">The sequence shown here is derived from an EMBL/GenBank/DDBJ whole genome shotgun (WGS) entry which is preliminary data.</text>
</comment>
<evidence type="ECO:0000313" key="2">
    <source>
        <dbReference type="EMBL" id="MBM7645935.1"/>
    </source>
</evidence>
<keyword evidence="1" id="KW-1133">Transmembrane helix</keyword>
<keyword evidence="1" id="KW-0472">Membrane</keyword>
<protein>
    <submittedName>
        <fullName evidence="2">Uncharacterized protein</fullName>
    </submittedName>
</protein>
<dbReference type="EMBL" id="JAFBER010000013">
    <property type="protein sequence ID" value="MBM7645935.1"/>
    <property type="molecule type" value="Genomic_DNA"/>
</dbReference>
<organism evidence="2 3">
    <name type="scientific">Scopulibacillus daqui</name>
    <dbReference type="NCBI Taxonomy" id="1469162"/>
    <lineage>
        <taxon>Bacteria</taxon>
        <taxon>Bacillati</taxon>
        <taxon>Bacillota</taxon>
        <taxon>Bacilli</taxon>
        <taxon>Bacillales</taxon>
        <taxon>Sporolactobacillaceae</taxon>
        <taxon>Scopulibacillus</taxon>
    </lineage>
</organism>
<evidence type="ECO:0000256" key="1">
    <source>
        <dbReference type="SAM" id="Phobius"/>
    </source>
</evidence>
<proteinExistence type="predicted"/>